<feature type="compositionally biased region" description="Pro residues" evidence="1">
    <location>
        <begin position="42"/>
        <end position="54"/>
    </location>
</feature>
<feature type="compositionally biased region" description="Low complexity" evidence="1">
    <location>
        <begin position="457"/>
        <end position="471"/>
    </location>
</feature>
<feature type="region of interest" description="Disordered" evidence="1">
    <location>
        <begin position="185"/>
        <end position="313"/>
    </location>
</feature>
<feature type="region of interest" description="Disordered" evidence="1">
    <location>
        <begin position="673"/>
        <end position="692"/>
    </location>
</feature>
<feature type="compositionally biased region" description="Low complexity" evidence="1">
    <location>
        <begin position="18"/>
        <end position="41"/>
    </location>
</feature>
<comment type="caution">
    <text evidence="2">The sequence shown here is derived from an EMBL/GenBank/DDBJ whole genome shotgun (WGS) entry which is preliminary data.</text>
</comment>
<feature type="compositionally biased region" description="Low complexity" evidence="1">
    <location>
        <begin position="276"/>
        <end position="299"/>
    </location>
</feature>
<keyword evidence="3" id="KW-1185">Reference proteome</keyword>
<feature type="region of interest" description="Disordered" evidence="1">
    <location>
        <begin position="90"/>
        <end position="134"/>
    </location>
</feature>
<feature type="compositionally biased region" description="Basic residues" evidence="1">
    <location>
        <begin position="614"/>
        <end position="624"/>
    </location>
</feature>
<feature type="compositionally biased region" description="Basic and acidic residues" evidence="1">
    <location>
        <begin position="236"/>
        <end position="248"/>
    </location>
</feature>
<feature type="compositionally biased region" description="Low complexity" evidence="1">
    <location>
        <begin position="523"/>
        <end position="537"/>
    </location>
</feature>
<feature type="compositionally biased region" description="Polar residues" evidence="1">
    <location>
        <begin position="577"/>
        <end position="597"/>
    </location>
</feature>
<dbReference type="Proteomes" id="UP000467700">
    <property type="component" value="Unassembled WGS sequence"/>
</dbReference>
<feature type="compositionally biased region" description="Polar residues" evidence="1">
    <location>
        <begin position="483"/>
        <end position="499"/>
    </location>
</feature>
<feature type="compositionally biased region" description="Low complexity" evidence="1">
    <location>
        <begin position="249"/>
        <end position="269"/>
    </location>
</feature>
<proteinExistence type="predicted"/>
<evidence type="ECO:0000313" key="2">
    <source>
        <dbReference type="EMBL" id="CAA7263246.1"/>
    </source>
</evidence>
<reference evidence="2 3" key="1">
    <citation type="submission" date="2020-01" db="EMBL/GenBank/DDBJ databases">
        <authorList>
            <person name="Gupta K D."/>
        </authorList>
    </citation>
    <scope>NUCLEOTIDE SEQUENCE [LARGE SCALE GENOMIC DNA]</scope>
</reference>
<gene>
    <name evidence="2" type="ORF">AAE3_LOCUS5469</name>
</gene>
<dbReference type="EMBL" id="CACVBS010000038">
    <property type="protein sequence ID" value="CAA7263246.1"/>
    <property type="molecule type" value="Genomic_DNA"/>
</dbReference>
<organism evidence="2 3">
    <name type="scientific">Cyclocybe aegerita</name>
    <name type="common">Black poplar mushroom</name>
    <name type="synonym">Agrocybe aegerita</name>
    <dbReference type="NCBI Taxonomy" id="1973307"/>
    <lineage>
        <taxon>Eukaryota</taxon>
        <taxon>Fungi</taxon>
        <taxon>Dikarya</taxon>
        <taxon>Basidiomycota</taxon>
        <taxon>Agaricomycotina</taxon>
        <taxon>Agaricomycetes</taxon>
        <taxon>Agaricomycetidae</taxon>
        <taxon>Agaricales</taxon>
        <taxon>Agaricineae</taxon>
        <taxon>Bolbitiaceae</taxon>
        <taxon>Cyclocybe</taxon>
    </lineage>
</organism>
<feature type="compositionally biased region" description="Pro residues" evidence="1">
    <location>
        <begin position="600"/>
        <end position="613"/>
    </location>
</feature>
<evidence type="ECO:0000313" key="3">
    <source>
        <dbReference type="Proteomes" id="UP000467700"/>
    </source>
</evidence>
<dbReference type="OrthoDB" id="3255291at2759"/>
<feature type="compositionally biased region" description="Basic and acidic residues" evidence="1">
    <location>
        <begin position="383"/>
        <end position="408"/>
    </location>
</feature>
<evidence type="ECO:0000256" key="1">
    <source>
        <dbReference type="SAM" id="MobiDB-lite"/>
    </source>
</evidence>
<feature type="region of interest" description="Disordered" evidence="1">
    <location>
        <begin position="1"/>
        <end position="59"/>
    </location>
</feature>
<feature type="region of interest" description="Disordered" evidence="1">
    <location>
        <begin position="353"/>
        <end position="626"/>
    </location>
</feature>
<feature type="compositionally biased region" description="Basic and acidic residues" evidence="1">
    <location>
        <begin position="563"/>
        <end position="574"/>
    </location>
</feature>
<protein>
    <submittedName>
        <fullName evidence="2">Uncharacterized protein</fullName>
    </submittedName>
</protein>
<dbReference type="AlphaFoldDB" id="A0A8S0WAM2"/>
<name>A0A8S0WAM2_CYCAE</name>
<sequence length="722" mass="79588">MASFAAPAYPTSYSIPHQSQSQAKTQQQARAVYPSNPQWSQLPPPPFPGAPPMPSNVAVNPQQWNAGYWQYNPAYNPAANSQARYVPWIPSQQWMPPQQQQPHSQASQQAAQPQQQQQQQQQASYNPYKRVPRPPSAEYLATKLSDNPLGLTNMVPAEVLYESGTLPDDIKTPWIWNPRTLDDVEEEEDEEGNKVHYGHRNNTTSPVPNRRSTDPSTNSTPKMELKPTFSTGIIRTPDHYKKEKEREVSASPSRVSSKGSRSSLDSQLSARMSNLSTGSSSFGSMSSAATSFTSMSSASPTKRDFSPSPMLTDQISEEPASMLSPLVIGSTPKLPGPSPLRQPLRAQATHPVLAPIEESSSSRGEPAYPNPLRHAETMPNPSKADHWRIPDRDRDRERDRDRDLRRESSNSTRRSKAPEPEYSHQHYSSTLGTKHAVFVAPPEPSRGSASPTSPPHSAGSRAAPSPQPSRSNSRRSSTHASPTYPSSGSLNFTPPNQAVSPRHSPPSGSGSTRPSPPSRRDSASAASTSTTSTITGPYGHPMHGHATSPPPLVPTNPLPDPPRWMHERDYRQADQLHFQTNSHTNGISSSYNAQASRVVSPPPAPPPPPAIHPPKPKPIRKGFWNRRGDHLTQSGYIVYAPPHRTFPEELQNYPAEDEGYQDEKEVFSSCYPRRPELPDSLPRMGKPPDRPYDSFVVYLTPEEARRAREAARQKSVAPRLAA</sequence>
<accession>A0A8S0WAM2</accession>
<feature type="compositionally biased region" description="Low complexity" evidence="1">
    <location>
        <begin position="91"/>
        <end position="124"/>
    </location>
</feature>
<feature type="compositionally biased region" description="Low complexity" evidence="1">
    <location>
        <begin position="500"/>
        <end position="513"/>
    </location>
</feature>
<feature type="compositionally biased region" description="Pro residues" evidence="1">
    <location>
        <begin position="548"/>
        <end position="562"/>
    </location>
</feature>